<dbReference type="InterPro" id="IPR029016">
    <property type="entry name" value="GAF-like_dom_sf"/>
</dbReference>
<dbReference type="PANTHER" id="PTHR43156:SF2">
    <property type="entry name" value="STAGE II SPORULATION PROTEIN E"/>
    <property type="match status" value="1"/>
</dbReference>
<dbReference type="OrthoDB" id="118142at2"/>
<dbReference type="GO" id="GO:0016791">
    <property type="term" value="F:phosphatase activity"/>
    <property type="evidence" value="ECO:0007669"/>
    <property type="project" value="TreeGrafter"/>
</dbReference>
<accession>A0A640V493</accession>
<name>A0A640V493_9ACTN</name>
<dbReference type="Pfam" id="PF07228">
    <property type="entry name" value="SpoIIE"/>
    <property type="match status" value="1"/>
</dbReference>
<keyword evidence="1" id="KW-0378">Hydrolase</keyword>
<dbReference type="PANTHER" id="PTHR43156">
    <property type="entry name" value="STAGE II SPORULATION PROTEIN E-RELATED"/>
    <property type="match status" value="1"/>
</dbReference>
<dbReference type="EMBL" id="BLIR01000003">
    <property type="protein sequence ID" value="GFE41801.1"/>
    <property type="molecule type" value="Genomic_DNA"/>
</dbReference>
<evidence type="ECO:0000313" key="3">
    <source>
        <dbReference type="EMBL" id="GFE41801.1"/>
    </source>
</evidence>
<evidence type="ECO:0000259" key="2">
    <source>
        <dbReference type="SMART" id="SM00331"/>
    </source>
</evidence>
<dbReference type="InterPro" id="IPR036457">
    <property type="entry name" value="PPM-type-like_dom_sf"/>
</dbReference>
<evidence type="ECO:0000256" key="1">
    <source>
        <dbReference type="ARBA" id="ARBA00022801"/>
    </source>
</evidence>
<protein>
    <recommendedName>
        <fullName evidence="2">PPM-type phosphatase domain-containing protein</fullName>
    </recommendedName>
</protein>
<sequence>MRSAPLAAGRSALEVALSNRDGEEADRARAAADRHRAEADRDAEQAGVLARLHTVEEAAEQIGTTLDEQTICVELARFLCRHLCDAAAVDLLTRQGNGARTPSPAALSRVATAGLVKVLEARFPDEGPGRPEDAAPAARALAEGRPVTAAAVLPGGRSAEAVAAPLLAYGRRYGALLALRAGGSFSGHETATVHHLAHLTATRLAHARRYTAVQRTAMDLQRALLAEPGRPHPNLDLATRYLPSGTSALVGGDWFETVRLHYGRTLLVMGDVMGHGLDAAVDMNAYRSHLRYVASTDLPPHRVLRQLDSAVAGEEARRPATCLLARVDPARGIAAFASAGHLPPAVIGPDGAAGLVDVPVGPPLGTGVGGYELVTRALTPAETLLMFTDGLVERRGEDIDASLSRLARMRLSAGAGVEQTLDEVLLRLDGLHAEDDVAVLAARIREHPGVETAVTVES</sequence>
<dbReference type="InterPro" id="IPR001932">
    <property type="entry name" value="PPM-type_phosphatase-like_dom"/>
</dbReference>
<feature type="domain" description="PPM-type phosphatase" evidence="2">
    <location>
        <begin position="232"/>
        <end position="444"/>
    </location>
</feature>
<organism evidence="3 4">
    <name type="scientific">Streptomyces tubercidicus</name>
    <dbReference type="NCBI Taxonomy" id="47759"/>
    <lineage>
        <taxon>Bacteria</taxon>
        <taxon>Bacillati</taxon>
        <taxon>Actinomycetota</taxon>
        <taxon>Actinomycetes</taxon>
        <taxon>Kitasatosporales</taxon>
        <taxon>Streptomycetaceae</taxon>
        <taxon>Streptomyces</taxon>
    </lineage>
</organism>
<dbReference type="AlphaFoldDB" id="A0A640V493"/>
<keyword evidence="4" id="KW-1185">Reference proteome</keyword>
<dbReference type="Gene3D" id="3.60.40.10">
    <property type="entry name" value="PPM-type phosphatase domain"/>
    <property type="match status" value="1"/>
</dbReference>
<evidence type="ECO:0000313" key="4">
    <source>
        <dbReference type="Proteomes" id="UP000431826"/>
    </source>
</evidence>
<dbReference type="Proteomes" id="UP000431826">
    <property type="component" value="Unassembled WGS sequence"/>
</dbReference>
<dbReference type="RefSeq" id="WP_159748798.1">
    <property type="nucleotide sequence ID" value="NZ_BLIR01000003.1"/>
</dbReference>
<dbReference type="SUPFAM" id="SSF81606">
    <property type="entry name" value="PP2C-like"/>
    <property type="match status" value="1"/>
</dbReference>
<gene>
    <name evidence="3" type="ORF">Stube_64740</name>
</gene>
<dbReference type="Gene3D" id="3.30.450.40">
    <property type="match status" value="1"/>
</dbReference>
<dbReference type="SMART" id="SM00331">
    <property type="entry name" value="PP2C_SIG"/>
    <property type="match status" value="1"/>
</dbReference>
<dbReference type="SUPFAM" id="SSF55781">
    <property type="entry name" value="GAF domain-like"/>
    <property type="match status" value="1"/>
</dbReference>
<proteinExistence type="predicted"/>
<dbReference type="InterPro" id="IPR052016">
    <property type="entry name" value="Bact_Sigma-Reg"/>
</dbReference>
<dbReference type="GeneID" id="96287530"/>
<reference evidence="3 4" key="1">
    <citation type="submission" date="2019-12" db="EMBL/GenBank/DDBJ databases">
        <title>Whole genome shotgun sequence of Streptomyces tubercidicus NBRC 13090.</title>
        <authorList>
            <person name="Ichikawa N."/>
            <person name="Kimura A."/>
            <person name="Kitahashi Y."/>
            <person name="Komaki H."/>
            <person name="Tamura T."/>
        </authorList>
    </citation>
    <scope>NUCLEOTIDE SEQUENCE [LARGE SCALE GENOMIC DNA]</scope>
    <source>
        <strain evidence="3 4">NBRC 13090</strain>
    </source>
</reference>
<comment type="caution">
    <text evidence="3">The sequence shown here is derived from an EMBL/GenBank/DDBJ whole genome shotgun (WGS) entry which is preliminary data.</text>
</comment>